<dbReference type="SUPFAM" id="SSF51161">
    <property type="entry name" value="Trimeric LpxA-like enzymes"/>
    <property type="match status" value="1"/>
</dbReference>
<reference evidence="7" key="1">
    <citation type="journal article" date="2023" name="Mol. Phylogenet. Evol.">
        <title>Genome-scale phylogeny and comparative genomics of the fungal order Sordariales.</title>
        <authorList>
            <person name="Hensen N."/>
            <person name="Bonometti L."/>
            <person name="Westerberg I."/>
            <person name="Brannstrom I.O."/>
            <person name="Guillou S."/>
            <person name="Cros-Aarteil S."/>
            <person name="Calhoun S."/>
            <person name="Haridas S."/>
            <person name="Kuo A."/>
            <person name="Mondo S."/>
            <person name="Pangilinan J."/>
            <person name="Riley R."/>
            <person name="LaButti K."/>
            <person name="Andreopoulos B."/>
            <person name="Lipzen A."/>
            <person name="Chen C."/>
            <person name="Yan M."/>
            <person name="Daum C."/>
            <person name="Ng V."/>
            <person name="Clum A."/>
            <person name="Steindorff A."/>
            <person name="Ohm R.A."/>
            <person name="Martin F."/>
            <person name="Silar P."/>
            <person name="Natvig D.O."/>
            <person name="Lalanne C."/>
            <person name="Gautier V."/>
            <person name="Ament-Velasquez S.L."/>
            <person name="Kruys A."/>
            <person name="Hutchinson M.I."/>
            <person name="Powell A.J."/>
            <person name="Barry K."/>
            <person name="Miller A.N."/>
            <person name="Grigoriev I.V."/>
            <person name="Debuchy R."/>
            <person name="Gladieux P."/>
            <person name="Hiltunen Thoren M."/>
            <person name="Johannesson H."/>
        </authorList>
    </citation>
    <scope>NUCLEOTIDE SEQUENCE</scope>
    <source>
        <strain evidence="7">PSN309</strain>
    </source>
</reference>
<keyword evidence="2" id="KW-0441">Lipid A biosynthesis</keyword>
<comment type="caution">
    <text evidence="7">The sequence shown here is derived from an EMBL/GenBank/DDBJ whole genome shotgun (WGS) entry which is preliminary data.</text>
</comment>
<evidence type="ECO:0000256" key="3">
    <source>
        <dbReference type="ARBA" id="ARBA00022679"/>
    </source>
</evidence>
<keyword evidence="1" id="KW-0444">Lipid biosynthesis</keyword>
<evidence type="ECO:0000256" key="5">
    <source>
        <dbReference type="ARBA" id="ARBA00023315"/>
    </source>
</evidence>
<keyword evidence="8" id="KW-1185">Reference proteome</keyword>
<keyword evidence="3" id="KW-0808">Transferase</keyword>
<organism evidence="7 8">
    <name type="scientific">Podospora australis</name>
    <dbReference type="NCBI Taxonomy" id="1536484"/>
    <lineage>
        <taxon>Eukaryota</taxon>
        <taxon>Fungi</taxon>
        <taxon>Dikarya</taxon>
        <taxon>Ascomycota</taxon>
        <taxon>Pezizomycotina</taxon>
        <taxon>Sordariomycetes</taxon>
        <taxon>Sordariomycetidae</taxon>
        <taxon>Sordariales</taxon>
        <taxon>Podosporaceae</taxon>
        <taxon>Podospora</taxon>
    </lineage>
</organism>
<sequence>MDRSQQPTSLIPAININQNSNNMFIHPTAIISPGATIHPTASIGPFCHIGPLVTLGPHTTLLSHVTVSGQTTIGSNCTIHPFSALGGPSQAKADSPTQGTLSIGNNCIIRECATVNLGLGTGTKVGNGVLIMANAHVAHDCFVDDEVILVNGVTLAGHVTVGKGAIFAGQSAAVQFCRIGEFAYVGAGTMVSRDVLPFSLVRGDRARTVGVNVVGLRRRGWVENRMKLVEKAMGLVLRGDERGLGELLGEIKGQVGGTDVLRLAEFARGSEKGLCLPPAEKRPEPKL</sequence>
<dbReference type="GO" id="GO:0008780">
    <property type="term" value="F:acyl-[acyl-carrier-protein]-UDP-N-acetylglucosamine O-acyltransferase activity"/>
    <property type="evidence" value="ECO:0007669"/>
    <property type="project" value="InterPro"/>
</dbReference>
<dbReference type="InterPro" id="IPR001451">
    <property type="entry name" value="Hexapep"/>
</dbReference>
<dbReference type="PIRSF" id="PIRSF000456">
    <property type="entry name" value="UDP-GlcNAc_acltr"/>
    <property type="match status" value="1"/>
</dbReference>
<dbReference type="GO" id="GO:0009245">
    <property type="term" value="P:lipid A biosynthetic process"/>
    <property type="evidence" value="ECO:0007669"/>
    <property type="project" value="UniProtKB-KW"/>
</dbReference>
<name>A0AAN6WUY8_9PEZI</name>
<proteinExistence type="predicted"/>
<dbReference type="AlphaFoldDB" id="A0AAN6WUY8"/>
<gene>
    <name evidence="7" type="ORF">QBC35DRAFT_211586</name>
</gene>
<dbReference type="InterPro" id="IPR011004">
    <property type="entry name" value="Trimer_LpxA-like_sf"/>
</dbReference>
<reference evidence="7" key="2">
    <citation type="submission" date="2023-05" db="EMBL/GenBank/DDBJ databases">
        <authorList>
            <consortium name="Lawrence Berkeley National Laboratory"/>
            <person name="Steindorff A."/>
            <person name="Hensen N."/>
            <person name="Bonometti L."/>
            <person name="Westerberg I."/>
            <person name="Brannstrom I.O."/>
            <person name="Guillou S."/>
            <person name="Cros-Aarteil S."/>
            <person name="Calhoun S."/>
            <person name="Haridas S."/>
            <person name="Kuo A."/>
            <person name="Mondo S."/>
            <person name="Pangilinan J."/>
            <person name="Riley R."/>
            <person name="Labutti K."/>
            <person name="Andreopoulos B."/>
            <person name="Lipzen A."/>
            <person name="Chen C."/>
            <person name="Yanf M."/>
            <person name="Daum C."/>
            <person name="Ng V."/>
            <person name="Clum A."/>
            <person name="Ohm R."/>
            <person name="Martin F."/>
            <person name="Silar P."/>
            <person name="Natvig D."/>
            <person name="Lalanne C."/>
            <person name="Gautier V."/>
            <person name="Ament-Velasquez S.L."/>
            <person name="Kruys A."/>
            <person name="Hutchinson M.I."/>
            <person name="Powell A.J."/>
            <person name="Barry K."/>
            <person name="Miller A.N."/>
            <person name="Grigoriev I.V."/>
            <person name="Debuchy R."/>
            <person name="Gladieux P."/>
            <person name="Thoren M.H."/>
            <person name="Johannesson H."/>
        </authorList>
    </citation>
    <scope>NUCLEOTIDE SEQUENCE</scope>
    <source>
        <strain evidence="7">PSN309</strain>
    </source>
</reference>
<dbReference type="Pfam" id="PF00132">
    <property type="entry name" value="Hexapep"/>
    <property type="match status" value="1"/>
</dbReference>
<evidence type="ECO:0000313" key="7">
    <source>
        <dbReference type="EMBL" id="KAK4188128.1"/>
    </source>
</evidence>
<evidence type="ECO:0000256" key="4">
    <source>
        <dbReference type="ARBA" id="ARBA00023098"/>
    </source>
</evidence>
<dbReference type="InterPro" id="IPR029098">
    <property type="entry name" value="Acetyltransf_C"/>
</dbReference>
<dbReference type="NCBIfam" id="NF003657">
    <property type="entry name" value="PRK05289.1"/>
    <property type="match status" value="1"/>
</dbReference>
<accession>A0AAN6WUY8</accession>
<dbReference type="GO" id="GO:0016020">
    <property type="term" value="C:membrane"/>
    <property type="evidence" value="ECO:0007669"/>
    <property type="project" value="GOC"/>
</dbReference>
<protein>
    <submittedName>
        <fullName evidence="7">Acyl---UDP-N-acetylglucosamine-O-acyltransferase</fullName>
    </submittedName>
</protein>
<dbReference type="NCBIfam" id="TIGR01852">
    <property type="entry name" value="lipid_A_lpxA"/>
    <property type="match status" value="1"/>
</dbReference>
<dbReference type="Pfam" id="PF13720">
    <property type="entry name" value="Acetyltransf_11"/>
    <property type="match status" value="1"/>
</dbReference>
<evidence type="ECO:0000259" key="6">
    <source>
        <dbReference type="Pfam" id="PF13720"/>
    </source>
</evidence>
<evidence type="ECO:0000313" key="8">
    <source>
        <dbReference type="Proteomes" id="UP001302126"/>
    </source>
</evidence>
<evidence type="ECO:0000256" key="1">
    <source>
        <dbReference type="ARBA" id="ARBA00022516"/>
    </source>
</evidence>
<dbReference type="Gene3D" id="2.160.10.10">
    <property type="entry name" value="Hexapeptide repeat proteins"/>
    <property type="match status" value="1"/>
</dbReference>
<dbReference type="PANTHER" id="PTHR43480">
    <property type="entry name" value="ACYL-[ACYL-CARRIER-PROTEIN]--UDP-N-ACETYLGLUCOSAMINE O-ACYLTRANSFERASE"/>
    <property type="match status" value="1"/>
</dbReference>
<evidence type="ECO:0000256" key="2">
    <source>
        <dbReference type="ARBA" id="ARBA00022556"/>
    </source>
</evidence>
<keyword evidence="5" id="KW-0012">Acyltransferase</keyword>
<dbReference type="PANTHER" id="PTHR43480:SF1">
    <property type="entry name" value="ACYL-[ACYL-CARRIER-PROTEIN]--UDP-N-ACETYLGLUCOSAMINE O-ACYLTRANSFERASE, MITOCHONDRIAL-RELATED"/>
    <property type="match status" value="1"/>
</dbReference>
<dbReference type="Proteomes" id="UP001302126">
    <property type="component" value="Unassembled WGS sequence"/>
</dbReference>
<dbReference type="InterPro" id="IPR010137">
    <property type="entry name" value="Lipid_A_LpxA"/>
</dbReference>
<feature type="domain" description="UDP N-acetylglucosamine O-acyltransferase C-terminal" evidence="6">
    <location>
        <begin position="194"/>
        <end position="275"/>
    </location>
</feature>
<keyword evidence="4" id="KW-0443">Lipid metabolism</keyword>
<dbReference type="EMBL" id="MU864392">
    <property type="protein sequence ID" value="KAK4188128.1"/>
    <property type="molecule type" value="Genomic_DNA"/>
</dbReference>